<feature type="compositionally biased region" description="Low complexity" evidence="1">
    <location>
        <begin position="16"/>
        <end position="35"/>
    </location>
</feature>
<proteinExistence type="predicted"/>
<feature type="compositionally biased region" description="Pro residues" evidence="1">
    <location>
        <begin position="1"/>
        <end position="15"/>
    </location>
</feature>
<evidence type="ECO:0000259" key="2">
    <source>
        <dbReference type="Pfam" id="PF13619"/>
    </source>
</evidence>
<comment type="caution">
    <text evidence="3">The sequence shown here is derived from an EMBL/GenBank/DDBJ whole genome shotgun (WGS) entry which is preliminary data.</text>
</comment>
<dbReference type="Pfam" id="PF13619">
    <property type="entry name" value="KTSC"/>
    <property type="match status" value="1"/>
</dbReference>
<evidence type="ECO:0000313" key="3">
    <source>
        <dbReference type="EMBL" id="KAF4406101.1"/>
    </source>
</evidence>
<sequence>MRAPPPGTPSTPPHRTPATHSPSPAPRHPAATPPAVDATRSGRPKAHRTVVCRNSHGQWRTYGRFCQLRLSINGAALSSVDHASPDTVVAGGALLHEQVRSSNVRSVGYSQADRVLEVAFHSGALYRYDSVPADVHSALMAASSKGSFLARFVKGRYPYHRISG</sequence>
<evidence type="ECO:0000256" key="1">
    <source>
        <dbReference type="SAM" id="MobiDB-lite"/>
    </source>
</evidence>
<feature type="domain" description="KTSC" evidence="2">
    <location>
        <begin position="101"/>
        <end position="157"/>
    </location>
</feature>
<evidence type="ECO:0000313" key="4">
    <source>
        <dbReference type="Proteomes" id="UP000621266"/>
    </source>
</evidence>
<feature type="region of interest" description="Disordered" evidence="1">
    <location>
        <begin position="1"/>
        <end position="48"/>
    </location>
</feature>
<protein>
    <submittedName>
        <fullName evidence="3">KTSC domain-containing protein</fullName>
    </submittedName>
</protein>
<dbReference type="InterPro" id="IPR025309">
    <property type="entry name" value="KTSC_dom"/>
</dbReference>
<dbReference type="EMBL" id="WHPN01000388">
    <property type="protein sequence ID" value="KAF4406101.1"/>
    <property type="molecule type" value="Genomic_DNA"/>
</dbReference>
<reference evidence="3 4" key="1">
    <citation type="submission" date="2019-10" db="EMBL/GenBank/DDBJ databases">
        <title>Streptomyces tenebrisbrunneis sp.nov., an endogenous actinomycete isolated from of Lycium ruthenicum.</title>
        <authorList>
            <person name="Ma L."/>
        </authorList>
    </citation>
    <scope>NUCLEOTIDE SEQUENCE [LARGE SCALE GENOMIC DNA]</scope>
    <source>
        <strain evidence="3 4">TRM 66187</strain>
    </source>
</reference>
<name>A0ABQ7FE59_9ACTN</name>
<dbReference type="RefSeq" id="WP_156207379.1">
    <property type="nucleotide sequence ID" value="NZ_WHPN01000388.1"/>
</dbReference>
<dbReference type="Proteomes" id="UP000621266">
    <property type="component" value="Unassembled WGS sequence"/>
</dbReference>
<accession>A0ABQ7FE59</accession>
<gene>
    <name evidence="3" type="ORF">GCU69_26730</name>
</gene>
<organism evidence="3 4">
    <name type="scientific">Streptomyces lycii</name>
    <dbReference type="NCBI Taxonomy" id="2654337"/>
    <lineage>
        <taxon>Bacteria</taxon>
        <taxon>Bacillati</taxon>
        <taxon>Actinomycetota</taxon>
        <taxon>Actinomycetes</taxon>
        <taxon>Kitasatosporales</taxon>
        <taxon>Streptomycetaceae</taxon>
        <taxon>Streptomyces</taxon>
    </lineage>
</organism>
<keyword evidence="4" id="KW-1185">Reference proteome</keyword>